<dbReference type="Gene3D" id="2.60.40.1930">
    <property type="match status" value="1"/>
</dbReference>
<comment type="caution">
    <text evidence="2">The sequence shown here is derived from an EMBL/GenBank/DDBJ whole genome shotgun (WGS) entry which is preliminary data.</text>
</comment>
<dbReference type="RefSeq" id="WP_215759534.1">
    <property type="nucleotide sequence ID" value="NZ_JAHKBE010000014.1"/>
</dbReference>
<dbReference type="Proteomes" id="UP001487296">
    <property type="component" value="Unassembled WGS sequence"/>
</dbReference>
<protein>
    <recommendedName>
        <fullName evidence="4">MG2 domain-containing protein</fullName>
    </recommendedName>
</protein>
<name>A0ABV1FMB3_9BACT</name>
<dbReference type="EMBL" id="JBBNFP010000001">
    <property type="protein sequence ID" value="MEQ2485546.1"/>
    <property type="molecule type" value="Genomic_DNA"/>
</dbReference>
<sequence length="963" mass="110346">MKHIIFLILLFGSCSNLFGQAKLDQLRQKLLRAPVQEKVYLHLDNQCYFVGDTLWYKAYVTRADNLRPTNLSRILYVELVSSDGLVVERQTVDVTPTADGYACGSFALKDSLYSGYYEVRAYTRWMLNFAVTEHPYSRKDWEQFYNRQMAKDFFREYGTVYSRVVAVYSKPASAGDYGVKDMVPRPKQRADAIAPPRLTVAFYPEGGNLIAGCRARVAFEATNQLGECVAVRGRVNGKAVRTTHMGRGAFEVDVPDHGALTADFEWNGAHYSFDLPEIRKRGVSLRLKGNTVRAKLVGDTQRLYAMAVLCRGALKVFKPLAFKANGECVETVDASRLPTGVNNLVVFDEDGNVVADRLFFVNHHDYDDPNVRVGGLADIYDPFERGELSLRATPGVSSLSLSIRDASTDDPTYDSGNIMTDLLLSSELKGFVAHPDYYFEKDDAAHRQALDLLLLVQGWRRYDFREIVAAQPLRYRPEKVQTVEGCVYKNVSFDEVEPEEPQFWLQGIFGWTPARLEQEYKENKENKSASKDDQEQSVEFNNVASYLRALERIDYGSEASSGMSIDGKVPMASTPSHVASHGTSQGYSDDADRDRGMNRGCLRHEVMFNSELVLDQEIYALDTLTFHGGRFCFDVPPYFGDGILFMSAHKSNLSQKALDRIERKGVLDEERWPEYYVKRDLFYPVFAKKYSWYQTHRAPVKGHAWEEELEAADDSLPKVGKTLGNVEVRARRRRVKLGIDWSKPAYEYDTYELYNLATDYGLSFGKFNARRFPIQLGILLLGTYGSERMFNVDARMNDYMFYRSYNPVNSDSPYTKEAILKIVANRSNYAVYKDLFLKRQWKTRVYTDFELRNEDKPLEMSMKAADITFDFVTLPDDATRHSFRDRRIILHGFTEPREFYQPNYKDRPLPDTKDYRRTLYWNPNVKCDKNGEATIRFYNNAKTTKVKLSVAGLCKNGKMIYNP</sequence>
<keyword evidence="3" id="KW-1185">Reference proteome</keyword>
<feature type="compositionally biased region" description="Polar residues" evidence="1">
    <location>
        <begin position="573"/>
        <end position="587"/>
    </location>
</feature>
<evidence type="ECO:0000313" key="2">
    <source>
        <dbReference type="EMBL" id="MEQ2485546.1"/>
    </source>
</evidence>
<organism evidence="2 3">
    <name type="scientific">Hallella faecis</name>
    <dbReference type="NCBI Taxonomy" id="2841596"/>
    <lineage>
        <taxon>Bacteria</taxon>
        <taxon>Pseudomonadati</taxon>
        <taxon>Bacteroidota</taxon>
        <taxon>Bacteroidia</taxon>
        <taxon>Bacteroidales</taxon>
        <taxon>Prevotellaceae</taxon>
        <taxon>Hallella</taxon>
    </lineage>
</organism>
<proteinExistence type="predicted"/>
<evidence type="ECO:0000313" key="3">
    <source>
        <dbReference type="Proteomes" id="UP001487296"/>
    </source>
</evidence>
<gene>
    <name evidence="2" type="ORF">AAAT34_00590</name>
</gene>
<reference evidence="2 3" key="1">
    <citation type="submission" date="2024-04" db="EMBL/GenBank/DDBJ databases">
        <title>Human intestinal bacterial collection.</title>
        <authorList>
            <person name="Pauvert C."/>
            <person name="Hitch T.C.A."/>
            <person name="Clavel T."/>
        </authorList>
    </citation>
    <scope>NUCLEOTIDE SEQUENCE [LARGE SCALE GENOMIC DNA]</scope>
    <source>
        <strain evidence="2 3">CLA-AA-H145</strain>
    </source>
</reference>
<evidence type="ECO:0000256" key="1">
    <source>
        <dbReference type="SAM" id="MobiDB-lite"/>
    </source>
</evidence>
<feature type="region of interest" description="Disordered" evidence="1">
    <location>
        <begin position="573"/>
        <end position="592"/>
    </location>
</feature>
<evidence type="ECO:0008006" key="4">
    <source>
        <dbReference type="Google" id="ProtNLM"/>
    </source>
</evidence>
<accession>A0ABV1FMB3</accession>